<reference evidence="2 3" key="1">
    <citation type="journal article" date="2023" name="Int. J. Syst. Evol. Microbiol.">
        <title>Methylocystis iwaonis sp. nov., a type II methane-oxidizing bacterium from surface soil of a rice paddy field in Japan, and emended description of the genus Methylocystis (ex Whittenbury et al. 1970) Bowman et al. 1993.</title>
        <authorList>
            <person name="Kaise H."/>
            <person name="Sawadogo J.B."/>
            <person name="Alam M.S."/>
            <person name="Ueno C."/>
            <person name="Dianou D."/>
            <person name="Shinjo R."/>
            <person name="Asakawa S."/>
        </authorList>
    </citation>
    <scope>NUCLEOTIDE SEQUENCE [LARGE SCALE GENOMIC DNA]</scope>
    <source>
        <strain evidence="2 3">SS37A-Re</strain>
    </source>
</reference>
<proteinExistence type="predicted"/>
<dbReference type="RefSeq" id="WP_281932823.1">
    <property type="nucleotide sequence ID" value="NZ_AP027147.1"/>
</dbReference>
<gene>
    <name evidence="2" type="ORF">SS37A_42510</name>
</gene>
<organism evidence="2 3">
    <name type="scientific">Methylocystis iwaonis</name>
    <dbReference type="NCBI Taxonomy" id="2885079"/>
    <lineage>
        <taxon>Bacteria</taxon>
        <taxon>Pseudomonadati</taxon>
        <taxon>Pseudomonadota</taxon>
        <taxon>Alphaproteobacteria</taxon>
        <taxon>Hyphomicrobiales</taxon>
        <taxon>Methylocystaceae</taxon>
        <taxon>Methylocystis</taxon>
    </lineage>
</organism>
<keyword evidence="2" id="KW-0614">Plasmid</keyword>
<protein>
    <recommendedName>
        <fullName evidence="4">Helix-turn-helix domain-containing protein</fullName>
    </recommendedName>
</protein>
<sequence>MSFEEISANQGALFDAFPAIESPAPRVRSSRSANRAAAWERDLAQSASYLMGQCRSEDEREFVSRLYDEASERGPDFINYRSNSAFRAAPKLGIDRNAYARILNALEAIERGTYRHSREKGKQGIPRTVARVLKALLNLALQYGEVRPSLEGLGKLACVCKQTVVNCLKVLQLYGFVVVHRRIKRICTPLGFKVVQDCNAYTIQEPQGLGAMAVRLYRQASESRKSSPSSKDSSFDKTKGRNSVHQSPIRGAWGDLQEAWEAF</sequence>
<name>A0ABM8EGD7_9HYPH</name>
<geneLocation type="plasmid" evidence="2 3">
    <name>pSS37A-Re-5</name>
</geneLocation>
<evidence type="ECO:0000256" key="1">
    <source>
        <dbReference type="SAM" id="MobiDB-lite"/>
    </source>
</evidence>
<accession>A0ABM8EGD7</accession>
<evidence type="ECO:0000313" key="3">
    <source>
        <dbReference type="Proteomes" id="UP001317629"/>
    </source>
</evidence>
<keyword evidence="3" id="KW-1185">Reference proteome</keyword>
<feature type="region of interest" description="Disordered" evidence="1">
    <location>
        <begin position="220"/>
        <end position="250"/>
    </location>
</feature>
<dbReference type="EMBL" id="AP027147">
    <property type="protein sequence ID" value="BDV36721.1"/>
    <property type="molecule type" value="Genomic_DNA"/>
</dbReference>
<dbReference type="Proteomes" id="UP001317629">
    <property type="component" value="Plasmid pSS37A-Re-5"/>
</dbReference>
<evidence type="ECO:0000313" key="2">
    <source>
        <dbReference type="EMBL" id="BDV36721.1"/>
    </source>
</evidence>
<evidence type="ECO:0008006" key="4">
    <source>
        <dbReference type="Google" id="ProtNLM"/>
    </source>
</evidence>